<keyword evidence="2" id="KW-1185">Reference proteome</keyword>
<proteinExistence type="predicted"/>
<dbReference type="RefSeq" id="XP_037167913.1">
    <property type="nucleotide sequence ID" value="XM_037305048.1"/>
</dbReference>
<accession>A0A8H6G160</accession>
<dbReference type="EMBL" id="JACCJC010000008">
    <property type="protein sequence ID" value="KAF6238614.1"/>
    <property type="molecule type" value="Genomic_DNA"/>
</dbReference>
<gene>
    <name evidence="1" type="ORF">HO173_003120</name>
</gene>
<dbReference type="Proteomes" id="UP000578531">
    <property type="component" value="Unassembled WGS sequence"/>
</dbReference>
<protein>
    <submittedName>
        <fullName evidence="1">Uncharacterized protein</fullName>
    </submittedName>
</protein>
<name>A0A8H6G160_9LECA</name>
<comment type="caution">
    <text evidence="1">The sequence shown here is derived from an EMBL/GenBank/DDBJ whole genome shotgun (WGS) entry which is preliminary data.</text>
</comment>
<evidence type="ECO:0000313" key="1">
    <source>
        <dbReference type="EMBL" id="KAF6238614.1"/>
    </source>
</evidence>
<organism evidence="1 2">
    <name type="scientific">Letharia columbiana</name>
    <dbReference type="NCBI Taxonomy" id="112416"/>
    <lineage>
        <taxon>Eukaryota</taxon>
        <taxon>Fungi</taxon>
        <taxon>Dikarya</taxon>
        <taxon>Ascomycota</taxon>
        <taxon>Pezizomycotina</taxon>
        <taxon>Lecanoromycetes</taxon>
        <taxon>OSLEUM clade</taxon>
        <taxon>Lecanoromycetidae</taxon>
        <taxon>Lecanorales</taxon>
        <taxon>Lecanorineae</taxon>
        <taxon>Parmeliaceae</taxon>
        <taxon>Letharia</taxon>
    </lineage>
</organism>
<evidence type="ECO:0000313" key="2">
    <source>
        <dbReference type="Proteomes" id="UP000578531"/>
    </source>
</evidence>
<sequence length="152" mass="16133">MWADMGCGSLLAPSAQVLKQAILLFKPDVTCSYARDTLQTRRHAKCDAGEGGEKSEVIGRRAFLRGGDCSGNTYRGSKCNGCLFVYQGDSQTKLESSNLPLASTDPCLFPHAGAATISDADTLASTQSGWGLHKAVSRVVTGVETRMNDGRS</sequence>
<dbReference type="GeneID" id="59284789"/>
<dbReference type="AlphaFoldDB" id="A0A8H6G160"/>
<reference evidence="1 2" key="1">
    <citation type="journal article" date="2020" name="Genomics">
        <title>Complete, high-quality genomes from long-read metagenomic sequencing of two wolf lichen thalli reveals enigmatic genome architecture.</title>
        <authorList>
            <person name="McKenzie S.K."/>
            <person name="Walston R.F."/>
            <person name="Allen J.L."/>
        </authorList>
    </citation>
    <scope>NUCLEOTIDE SEQUENCE [LARGE SCALE GENOMIC DNA]</scope>
    <source>
        <strain evidence="1">WasteWater2</strain>
    </source>
</reference>